<keyword evidence="1" id="KW-1133">Transmembrane helix</keyword>
<dbReference type="PANTHER" id="PTHR12904">
    <property type="match status" value="1"/>
</dbReference>
<feature type="transmembrane region" description="Helical" evidence="1">
    <location>
        <begin position="12"/>
        <end position="29"/>
    </location>
</feature>
<organism evidence="2 3">
    <name type="scientific">Gimesia panareensis</name>
    <dbReference type="NCBI Taxonomy" id="2527978"/>
    <lineage>
        <taxon>Bacteria</taxon>
        <taxon>Pseudomonadati</taxon>
        <taxon>Planctomycetota</taxon>
        <taxon>Planctomycetia</taxon>
        <taxon>Planctomycetales</taxon>
        <taxon>Planctomycetaceae</taxon>
        <taxon>Gimesia</taxon>
    </lineage>
</organism>
<dbReference type="OrthoDB" id="289529at2"/>
<gene>
    <name evidence="2" type="ORF">Pan153_07780</name>
</gene>
<dbReference type="EMBL" id="CP036317">
    <property type="protein sequence ID" value="QDV16157.1"/>
    <property type="molecule type" value="Genomic_DNA"/>
</dbReference>
<evidence type="ECO:0000313" key="3">
    <source>
        <dbReference type="Proteomes" id="UP000320839"/>
    </source>
</evidence>
<reference evidence="2 3" key="1">
    <citation type="submission" date="2019-02" db="EMBL/GenBank/DDBJ databases">
        <title>Deep-cultivation of Planctomycetes and their phenomic and genomic characterization uncovers novel biology.</title>
        <authorList>
            <person name="Wiegand S."/>
            <person name="Jogler M."/>
            <person name="Boedeker C."/>
            <person name="Pinto D."/>
            <person name="Vollmers J."/>
            <person name="Rivas-Marin E."/>
            <person name="Kohn T."/>
            <person name="Peeters S.H."/>
            <person name="Heuer A."/>
            <person name="Rast P."/>
            <person name="Oberbeckmann S."/>
            <person name="Bunk B."/>
            <person name="Jeske O."/>
            <person name="Meyerdierks A."/>
            <person name="Storesund J.E."/>
            <person name="Kallscheuer N."/>
            <person name="Luecker S."/>
            <person name="Lage O.M."/>
            <person name="Pohl T."/>
            <person name="Merkel B.J."/>
            <person name="Hornburger P."/>
            <person name="Mueller R.-W."/>
            <person name="Bruemmer F."/>
            <person name="Labrenz M."/>
            <person name="Spormann A.M."/>
            <person name="Op den Camp H."/>
            <person name="Overmann J."/>
            <person name="Amann R."/>
            <person name="Jetten M.S.M."/>
            <person name="Mascher T."/>
            <person name="Medema M.H."/>
            <person name="Devos D.P."/>
            <person name="Kaster A.-K."/>
            <person name="Ovreas L."/>
            <person name="Rohde M."/>
            <person name="Galperin M.Y."/>
            <person name="Jogler C."/>
        </authorList>
    </citation>
    <scope>NUCLEOTIDE SEQUENCE [LARGE SCALE GENOMIC DNA]</scope>
    <source>
        <strain evidence="2 3">Pan153</strain>
    </source>
</reference>
<dbReference type="SUPFAM" id="SSF52047">
    <property type="entry name" value="RNI-like"/>
    <property type="match status" value="1"/>
</dbReference>
<protein>
    <submittedName>
        <fullName evidence="2">Leucine Rich repeats (2 copies)</fullName>
    </submittedName>
</protein>
<name>A0A518FII2_9PLAN</name>
<dbReference type="Proteomes" id="UP000320839">
    <property type="component" value="Chromosome"/>
</dbReference>
<dbReference type="PANTHER" id="PTHR12904:SF23">
    <property type="entry name" value="PROTEIN ZER-1 HOMOLOG"/>
    <property type="match status" value="1"/>
</dbReference>
<keyword evidence="1" id="KW-0812">Transmembrane</keyword>
<keyword evidence="1" id="KW-0472">Membrane</keyword>
<evidence type="ECO:0000256" key="1">
    <source>
        <dbReference type="SAM" id="Phobius"/>
    </source>
</evidence>
<dbReference type="PROSITE" id="PS51257">
    <property type="entry name" value="PROKAR_LIPOPROTEIN"/>
    <property type="match status" value="1"/>
</dbReference>
<accession>A0A518FII2</accession>
<dbReference type="InterPro" id="IPR032675">
    <property type="entry name" value="LRR_dom_sf"/>
</dbReference>
<sequence length="175" mass="19613">MKWSRQTVSARFIWGLSLALTIVLITGCGKKRDANSQAATEYVLNLGGKVIQVDSDLPIDTVAKIPEGGFAVREIDLTDAKIKNKNKELQKLSDLPYLEKLNLHGTKLTDEGLHDITDLPRLQSLELSYTRVTDAEVSQLTRFPKLRKIFLYGTVIKPQTIEDLKSNLKGVTIYK</sequence>
<dbReference type="InterPro" id="IPR051341">
    <property type="entry name" value="Zyg-11_UBL_adapter"/>
</dbReference>
<proteinExistence type="predicted"/>
<dbReference type="AlphaFoldDB" id="A0A518FII2"/>
<dbReference type="RefSeq" id="WP_145454109.1">
    <property type="nucleotide sequence ID" value="NZ_CP036317.1"/>
</dbReference>
<dbReference type="Gene3D" id="3.80.10.10">
    <property type="entry name" value="Ribonuclease Inhibitor"/>
    <property type="match status" value="1"/>
</dbReference>
<evidence type="ECO:0000313" key="2">
    <source>
        <dbReference type="EMBL" id="QDV16157.1"/>
    </source>
</evidence>